<name>A0A6J4J4Z2_9ACTN</name>
<sequence>WCARSGTGRGPGCAAGWSWPPGSTGRCSAARSRRPGGSRTPGGS</sequence>
<reference evidence="2" key="1">
    <citation type="submission" date="2020-02" db="EMBL/GenBank/DDBJ databases">
        <authorList>
            <person name="Meier V. D."/>
        </authorList>
    </citation>
    <scope>NUCLEOTIDE SEQUENCE</scope>
    <source>
        <strain evidence="2">AVDCRST_MAG41</strain>
    </source>
</reference>
<protein>
    <submittedName>
        <fullName evidence="2">Uncharacterized protein</fullName>
    </submittedName>
</protein>
<proteinExistence type="predicted"/>
<dbReference type="EMBL" id="CADCTP010000263">
    <property type="protein sequence ID" value="CAA9270609.1"/>
    <property type="molecule type" value="Genomic_DNA"/>
</dbReference>
<organism evidence="2">
    <name type="scientific">uncultured Mycobacteriales bacterium</name>
    <dbReference type="NCBI Taxonomy" id="581187"/>
    <lineage>
        <taxon>Bacteria</taxon>
        <taxon>Bacillati</taxon>
        <taxon>Actinomycetota</taxon>
        <taxon>Actinomycetes</taxon>
        <taxon>Mycobacteriales</taxon>
        <taxon>environmental samples</taxon>
    </lineage>
</organism>
<evidence type="ECO:0000256" key="1">
    <source>
        <dbReference type="SAM" id="MobiDB-lite"/>
    </source>
</evidence>
<accession>A0A6J4J4Z2</accession>
<evidence type="ECO:0000313" key="2">
    <source>
        <dbReference type="EMBL" id="CAA9270609.1"/>
    </source>
</evidence>
<feature type="non-terminal residue" evidence="2">
    <location>
        <position position="44"/>
    </location>
</feature>
<dbReference type="AlphaFoldDB" id="A0A6J4J4Z2"/>
<feature type="region of interest" description="Disordered" evidence="1">
    <location>
        <begin position="1"/>
        <end position="44"/>
    </location>
</feature>
<gene>
    <name evidence="2" type="ORF">AVDCRST_MAG41-2882</name>
</gene>
<feature type="non-terminal residue" evidence="2">
    <location>
        <position position="1"/>
    </location>
</feature>